<accession>A0ABQ0BPN3</accession>
<name>A0ABQ0BPN3_9FIRM</name>
<evidence type="ECO:0000313" key="1">
    <source>
        <dbReference type="EMBL" id="GAA6498491.1"/>
    </source>
</evidence>
<dbReference type="Proteomes" id="UP001600941">
    <property type="component" value="Unassembled WGS sequence"/>
</dbReference>
<keyword evidence="2" id="KW-1185">Reference proteome</keyword>
<gene>
    <name evidence="1" type="ORF">K340107D12_13070</name>
</gene>
<protein>
    <submittedName>
        <fullName evidence="1">Uncharacterized protein</fullName>
    </submittedName>
</protein>
<dbReference type="RefSeq" id="WP_156120797.1">
    <property type="nucleotide sequence ID" value="NZ_AP031413.1"/>
</dbReference>
<evidence type="ECO:0000313" key="2">
    <source>
        <dbReference type="Proteomes" id="UP001600941"/>
    </source>
</evidence>
<comment type="caution">
    <text evidence="1">The sequence shown here is derived from an EMBL/GenBank/DDBJ whole genome shotgun (WGS) entry which is preliminary data.</text>
</comment>
<reference evidence="1 2" key="1">
    <citation type="submission" date="2024-04" db="EMBL/GenBank/DDBJ databases">
        <title>Defined microbial consortia suppress multidrug-resistant proinflammatory Enterobacteriaceae via ecological control.</title>
        <authorList>
            <person name="Furuichi M."/>
            <person name="Kawaguchi T."/>
            <person name="Pust M."/>
            <person name="Yasuma K."/>
            <person name="Plichta D."/>
            <person name="Hasegawa N."/>
            <person name="Ohya T."/>
            <person name="Bhattarai S."/>
            <person name="Sasajima S."/>
            <person name="Aoto Y."/>
            <person name="Tuganbaev T."/>
            <person name="Yaginuma M."/>
            <person name="Ueda M."/>
            <person name="Okahashi N."/>
            <person name="Amafuji K."/>
            <person name="Kiridooshi Y."/>
            <person name="Sugita K."/>
            <person name="Strazar M."/>
            <person name="Skelly A."/>
            <person name="Suda W."/>
            <person name="Hattori M."/>
            <person name="Nakamoto N."/>
            <person name="Caballero S."/>
            <person name="Norman J."/>
            <person name="Olle B."/>
            <person name="Tanoue T."/>
            <person name="Arita M."/>
            <person name="Bucci V."/>
            <person name="Atarashi K."/>
            <person name="Xavier R."/>
            <person name="Honda K."/>
        </authorList>
    </citation>
    <scope>NUCLEOTIDE SEQUENCE [LARGE SCALE GENOMIC DNA]</scope>
    <source>
        <strain evidence="2">k34-0107-D12</strain>
    </source>
</reference>
<organism evidence="1 2">
    <name type="scientific">Blautia parvula</name>
    <dbReference type="NCBI Taxonomy" id="2877527"/>
    <lineage>
        <taxon>Bacteria</taxon>
        <taxon>Bacillati</taxon>
        <taxon>Bacillota</taxon>
        <taxon>Clostridia</taxon>
        <taxon>Lachnospirales</taxon>
        <taxon>Lachnospiraceae</taxon>
        <taxon>Blautia</taxon>
    </lineage>
</organism>
<proteinExistence type="predicted"/>
<dbReference type="EMBL" id="BAABZQ010000001">
    <property type="protein sequence ID" value="GAA6498491.1"/>
    <property type="molecule type" value="Genomic_DNA"/>
</dbReference>
<sequence length="56" mass="6164">MRKTWIIPDVDVLDVKETAFGVMNPNNPDSEKTAVTDDQGNILGWKQEFGEAAASL</sequence>